<accession>A0ABP8ZCI6</accession>
<sequence length="71" mass="7772">MDHWMEDLTVDGRVVGVTDSPDLGECMTYVQSGQAGITTLVIHHRPPHPPVSEVCDRAIAFTKATIDKMPP</sequence>
<dbReference type="EMBL" id="BAABIE010000011">
    <property type="protein sequence ID" value="GAA4752697.1"/>
    <property type="molecule type" value="Genomic_DNA"/>
</dbReference>
<organism evidence="1 2">
    <name type="scientific">Gordonia alkaliphila</name>
    <dbReference type="NCBI Taxonomy" id="1053547"/>
    <lineage>
        <taxon>Bacteria</taxon>
        <taxon>Bacillati</taxon>
        <taxon>Actinomycetota</taxon>
        <taxon>Actinomycetes</taxon>
        <taxon>Mycobacteriales</taxon>
        <taxon>Gordoniaceae</taxon>
        <taxon>Gordonia</taxon>
    </lineage>
</organism>
<evidence type="ECO:0000313" key="2">
    <source>
        <dbReference type="Proteomes" id="UP001500822"/>
    </source>
</evidence>
<dbReference type="Proteomes" id="UP001500822">
    <property type="component" value="Unassembled WGS sequence"/>
</dbReference>
<comment type="caution">
    <text evidence="1">The sequence shown here is derived from an EMBL/GenBank/DDBJ whole genome shotgun (WGS) entry which is preliminary data.</text>
</comment>
<reference evidence="2" key="1">
    <citation type="journal article" date="2019" name="Int. J. Syst. Evol. Microbiol.">
        <title>The Global Catalogue of Microorganisms (GCM) 10K type strain sequencing project: providing services to taxonomists for standard genome sequencing and annotation.</title>
        <authorList>
            <consortium name="The Broad Institute Genomics Platform"/>
            <consortium name="The Broad Institute Genome Sequencing Center for Infectious Disease"/>
            <person name="Wu L."/>
            <person name="Ma J."/>
        </authorList>
    </citation>
    <scope>NUCLEOTIDE SEQUENCE [LARGE SCALE GENOMIC DNA]</scope>
    <source>
        <strain evidence="2">JCM 18077</strain>
    </source>
</reference>
<gene>
    <name evidence="1" type="ORF">GCM10023217_24650</name>
</gene>
<proteinExistence type="predicted"/>
<name>A0ABP8ZCI6_9ACTN</name>
<protein>
    <submittedName>
        <fullName evidence="1">Uncharacterized protein</fullName>
    </submittedName>
</protein>
<evidence type="ECO:0000313" key="1">
    <source>
        <dbReference type="EMBL" id="GAA4752697.1"/>
    </source>
</evidence>
<keyword evidence="2" id="KW-1185">Reference proteome</keyword>